<protein>
    <submittedName>
        <fullName evidence="2">Ubiquinone/menaquinone biosynthesis C-methyltransferase UbiE</fullName>
        <ecNumber evidence="2">2.1.1.163</ecNumber>
    </submittedName>
</protein>
<keyword evidence="2" id="KW-0489">Methyltransferase</keyword>
<dbReference type="SUPFAM" id="SSF53335">
    <property type="entry name" value="S-adenosyl-L-methionine-dependent methyltransferases"/>
    <property type="match status" value="1"/>
</dbReference>
<sequence>MDAKTAIEFFNKMAPEWDRMQNPVYLARIGGHFVNINIKPGAKVADIGCGSGVLYPYIQNYKPSEIVCFDISPQMLLELKKKYPAAHTVQGNFEAFDCKKEYFDCILIFNTFPHFKHQAGAVKKVFEMLVGGGQFVIFHSLTREELARAHGEGKDITRDILPSQSELKNMFLKAGFKNKNIVLQEDENGCFFSATK</sequence>
<gene>
    <name evidence="2" type="ORF">EZS27_032613</name>
</gene>
<feature type="domain" description="Methyltransferase type 11" evidence="1">
    <location>
        <begin position="46"/>
        <end position="137"/>
    </location>
</feature>
<keyword evidence="2" id="KW-0808">Transferase</keyword>
<keyword evidence="2" id="KW-0830">Ubiquinone</keyword>
<dbReference type="InterPro" id="IPR029063">
    <property type="entry name" value="SAM-dependent_MTases_sf"/>
</dbReference>
<reference evidence="2" key="1">
    <citation type="submission" date="2019-03" db="EMBL/GenBank/DDBJ databases">
        <title>Single cell metagenomics reveals metabolic interactions within the superorganism composed of flagellate Streblomastix strix and complex community of Bacteroidetes bacteria on its surface.</title>
        <authorList>
            <person name="Treitli S.C."/>
            <person name="Kolisko M."/>
            <person name="Husnik F."/>
            <person name="Keeling P."/>
            <person name="Hampl V."/>
        </authorList>
    </citation>
    <scope>NUCLEOTIDE SEQUENCE</scope>
    <source>
        <strain evidence="2">STM</strain>
    </source>
</reference>
<dbReference type="Gene3D" id="3.40.50.150">
    <property type="entry name" value="Vaccinia Virus protein VP39"/>
    <property type="match status" value="1"/>
</dbReference>
<dbReference type="Pfam" id="PF08241">
    <property type="entry name" value="Methyltransf_11"/>
    <property type="match status" value="1"/>
</dbReference>
<dbReference type="GO" id="GO:0032259">
    <property type="term" value="P:methylation"/>
    <property type="evidence" value="ECO:0007669"/>
    <property type="project" value="UniProtKB-KW"/>
</dbReference>
<organism evidence="2">
    <name type="scientific">termite gut metagenome</name>
    <dbReference type="NCBI Taxonomy" id="433724"/>
    <lineage>
        <taxon>unclassified sequences</taxon>
        <taxon>metagenomes</taxon>
        <taxon>organismal metagenomes</taxon>
    </lineage>
</organism>
<dbReference type="CDD" id="cd02440">
    <property type="entry name" value="AdoMet_MTases"/>
    <property type="match status" value="1"/>
</dbReference>
<proteinExistence type="predicted"/>
<dbReference type="InterPro" id="IPR013216">
    <property type="entry name" value="Methyltransf_11"/>
</dbReference>
<comment type="caution">
    <text evidence="2">The sequence shown here is derived from an EMBL/GenBank/DDBJ whole genome shotgun (WGS) entry which is preliminary data.</text>
</comment>
<dbReference type="EMBL" id="SNRY01004603">
    <property type="protein sequence ID" value="KAA6317196.1"/>
    <property type="molecule type" value="Genomic_DNA"/>
</dbReference>
<evidence type="ECO:0000313" key="2">
    <source>
        <dbReference type="EMBL" id="KAA6317196.1"/>
    </source>
</evidence>
<evidence type="ECO:0000259" key="1">
    <source>
        <dbReference type="Pfam" id="PF08241"/>
    </source>
</evidence>
<accession>A0A5J4Q5H0</accession>
<dbReference type="AlphaFoldDB" id="A0A5J4Q5H0"/>
<dbReference type="PANTHER" id="PTHR43861:SF1">
    <property type="entry name" value="TRANS-ACONITATE 2-METHYLTRANSFERASE"/>
    <property type="match status" value="1"/>
</dbReference>
<dbReference type="GO" id="GO:0008757">
    <property type="term" value="F:S-adenosylmethionine-dependent methyltransferase activity"/>
    <property type="evidence" value="ECO:0007669"/>
    <property type="project" value="InterPro"/>
</dbReference>
<dbReference type="PANTHER" id="PTHR43861">
    <property type="entry name" value="TRANS-ACONITATE 2-METHYLTRANSFERASE-RELATED"/>
    <property type="match status" value="1"/>
</dbReference>
<dbReference type="EC" id="2.1.1.163" evidence="2"/>
<name>A0A5J4Q5H0_9ZZZZ</name>
<dbReference type="GO" id="GO:0043770">
    <property type="term" value="F:demethylmenaquinone methyltransferase activity"/>
    <property type="evidence" value="ECO:0007669"/>
    <property type="project" value="UniProtKB-EC"/>
</dbReference>